<evidence type="ECO:0000313" key="1">
    <source>
        <dbReference type="EMBL" id="MBW0562947.1"/>
    </source>
</evidence>
<accession>A0A9Q3JIA7</accession>
<dbReference type="OrthoDB" id="2408877at2759"/>
<dbReference type="EMBL" id="AVOT02073469">
    <property type="protein sequence ID" value="MBW0562947.1"/>
    <property type="molecule type" value="Genomic_DNA"/>
</dbReference>
<evidence type="ECO:0000313" key="2">
    <source>
        <dbReference type="Proteomes" id="UP000765509"/>
    </source>
</evidence>
<organism evidence="1 2">
    <name type="scientific">Austropuccinia psidii MF-1</name>
    <dbReference type="NCBI Taxonomy" id="1389203"/>
    <lineage>
        <taxon>Eukaryota</taxon>
        <taxon>Fungi</taxon>
        <taxon>Dikarya</taxon>
        <taxon>Basidiomycota</taxon>
        <taxon>Pucciniomycotina</taxon>
        <taxon>Pucciniomycetes</taxon>
        <taxon>Pucciniales</taxon>
        <taxon>Sphaerophragmiaceae</taxon>
        <taxon>Austropuccinia</taxon>
    </lineage>
</organism>
<gene>
    <name evidence="1" type="ORF">O181_102662</name>
</gene>
<evidence type="ECO:0008006" key="3">
    <source>
        <dbReference type="Google" id="ProtNLM"/>
    </source>
</evidence>
<reference evidence="1" key="1">
    <citation type="submission" date="2021-03" db="EMBL/GenBank/DDBJ databases">
        <title>Draft genome sequence of rust myrtle Austropuccinia psidii MF-1, a brazilian biotype.</title>
        <authorList>
            <person name="Quecine M.C."/>
            <person name="Pachon D.M.R."/>
            <person name="Bonatelli M.L."/>
            <person name="Correr F.H."/>
            <person name="Franceschini L.M."/>
            <person name="Leite T.F."/>
            <person name="Margarido G.R.A."/>
            <person name="Almeida C.A."/>
            <person name="Ferrarezi J.A."/>
            <person name="Labate C.A."/>
        </authorList>
    </citation>
    <scope>NUCLEOTIDE SEQUENCE</scope>
    <source>
        <strain evidence="1">MF-1</strain>
    </source>
</reference>
<dbReference type="Proteomes" id="UP000765509">
    <property type="component" value="Unassembled WGS sequence"/>
</dbReference>
<dbReference type="AlphaFoldDB" id="A0A9Q3JIA7"/>
<comment type="caution">
    <text evidence="1">The sequence shown here is derived from an EMBL/GenBank/DDBJ whole genome shotgun (WGS) entry which is preliminary data.</text>
</comment>
<keyword evidence="2" id="KW-1185">Reference proteome</keyword>
<sequence>MYTMNDLQTLSSERFRHLCRTTHESFEELVAKIQDDKNFQNSSQNKQCNPAIQLAVALSRLGSNGNGATLGKIGMLFGIRHGDIVFFTKRVIQILMKLKHKVIVWPTIEKQREMSQAMQAEGFPGCIGFIDGSLIPLSQHPPNDGEAYFYQKKR</sequence>
<protein>
    <recommendedName>
        <fullName evidence="3">DDE Tnp4 domain-containing protein</fullName>
    </recommendedName>
</protein>
<name>A0A9Q3JIA7_9BASI</name>
<proteinExistence type="predicted"/>